<gene>
    <name evidence="3" type="ORF">S01H1_71117</name>
</gene>
<feature type="compositionally biased region" description="Basic and acidic residues" evidence="1">
    <location>
        <begin position="115"/>
        <end position="124"/>
    </location>
</feature>
<organism evidence="3">
    <name type="scientific">marine sediment metagenome</name>
    <dbReference type="NCBI Taxonomy" id="412755"/>
    <lineage>
        <taxon>unclassified sequences</taxon>
        <taxon>metagenomes</taxon>
        <taxon>ecological metagenomes</taxon>
    </lineage>
</organism>
<dbReference type="InterPro" id="IPR015943">
    <property type="entry name" value="WD40/YVTN_repeat-like_dom_sf"/>
</dbReference>
<dbReference type="AlphaFoldDB" id="X0X6T4"/>
<comment type="caution">
    <text evidence="3">The sequence shown here is derived from an EMBL/GenBank/DDBJ whole genome shotgun (WGS) entry which is preliminary data.</text>
</comment>
<dbReference type="EMBL" id="BARS01047337">
    <property type="protein sequence ID" value="GAG38939.1"/>
    <property type="molecule type" value="Genomic_DNA"/>
</dbReference>
<dbReference type="InterPro" id="IPR018391">
    <property type="entry name" value="PQQ_b-propeller_rpt"/>
</dbReference>
<dbReference type="InterPro" id="IPR011047">
    <property type="entry name" value="Quinoprotein_ADH-like_sf"/>
</dbReference>
<accession>X0X6T4</accession>
<feature type="non-terminal residue" evidence="3">
    <location>
        <position position="1"/>
    </location>
</feature>
<dbReference type="InterPro" id="IPR002372">
    <property type="entry name" value="PQQ_rpt_dom"/>
</dbReference>
<feature type="region of interest" description="Disordered" evidence="1">
    <location>
        <begin position="115"/>
        <end position="169"/>
    </location>
</feature>
<protein>
    <recommendedName>
        <fullName evidence="2">Pyrrolo-quinoline quinone repeat domain-containing protein</fullName>
    </recommendedName>
</protein>
<sequence>TPDSGEFIGYDVHTGQVRGQFLPDTDIFFMHQRCYRSKATDRYLIPSRTGTEFIDPNTGHWDINHWVRGGCIYGVMPCNGLLYATPHSCACYMEAKLYGFNALAPASSARRIPKRIADDQRLERGPAYPSLASGEGPGEGNPDQTVGPHLAASSPSSSEGGGDDWPTYRGNAARSGFTAASLPATIRRAWQTKLGGRLSPVTIAGGTLFVASIDTHTVHALDAGSGKKLWAYTAGGRVDSPPTVW</sequence>
<dbReference type="SMART" id="SM00564">
    <property type="entry name" value="PQQ"/>
    <property type="match status" value="1"/>
</dbReference>
<evidence type="ECO:0000313" key="3">
    <source>
        <dbReference type="EMBL" id="GAG38939.1"/>
    </source>
</evidence>
<dbReference type="SUPFAM" id="SSF50998">
    <property type="entry name" value="Quinoprotein alcohol dehydrogenase-like"/>
    <property type="match status" value="1"/>
</dbReference>
<proteinExistence type="predicted"/>
<feature type="non-terminal residue" evidence="3">
    <location>
        <position position="245"/>
    </location>
</feature>
<evidence type="ECO:0000256" key="1">
    <source>
        <dbReference type="SAM" id="MobiDB-lite"/>
    </source>
</evidence>
<dbReference type="Gene3D" id="2.130.10.10">
    <property type="entry name" value="YVTN repeat-like/Quinoprotein amine dehydrogenase"/>
    <property type="match status" value="1"/>
</dbReference>
<reference evidence="3" key="1">
    <citation type="journal article" date="2014" name="Front. Microbiol.">
        <title>High frequency of phylogenetically diverse reductive dehalogenase-homologous genes in deep subseafloor sedimentary metagenomes.</title>
        <authorList>
            <person name="Kawai M."/>
            <person name="Futagami T."/>
            <person name="Toyoda A."/>
            <person name="Takaki Y."/>
            <person name="Nishi S."/>
            <person name="Hori S."/>
            <person name="Arai W."/>
            <person name="Tsubouchi T."/>
            <person name="Morono Y."/>
            <person name="Uchiyama I."/>
            <person name="Ito T."/>
            <person name="Fujiyama A."/>
            <person name="Inagaki F."/>
            <person name="Takami H."/>
        </authorList>
    </citation>
    <scope>NUCLEOTIDE SEQUENCE</scope>
    <source>
        <strain evidence="3">Expedition CK06-06</strain>
    </source>
</reference>
<evidence type="ECO:0000259" key="2">
    <source>
        <dbReference type="Pfam" id="PF13360"/>
    </source>
</evidence>
<feature type="domain" description="Pyrrolo-quinoline quinone repeat" evidence="2">
    <location>
        <begin position="187"/>
        <end position="244"/>
    </location>
</feature>
<dbReference type="Pfam" id="PF13360">
    <property type="entry name" value="PQQ_2"/>
    <property type="match status" value="1"/>
</dbReference>
<name>X0X6T4_9ZZZZ</name>